<evidence type="ECO:0000256" key="9">
    <source>
        <dbReference type="ARBA" id="ARBA00023002"/>
    </source>
</evidence>
<evidence type="ECO:0000256" key="1">
    <source>
        <dbReference type="ARBA" id="ARBA00012604"/>
    </source>
</evidence>
<dbReference type="Pfam" id="PF00258">
    <property type="entry name" value="Flavodoxin_1"/>
    <property type="match status" value="1"/>
</dbReference>
<dbReference type="InterPro" id="IPR008254">
    <property type="entry name" value="Flavodoxin/NO_synth"/>
</dbReference>
<dbReference type="InterPro" id="IPR017938">
    <property type="entry name" value="Riboflavin_synthase-like_b-brl"/>
</dbReference>
<keyword evidence="17" id="KW-1185">Reference proteome</keyword>
<evidence type="ECO:0000256" key="7">
    <source>
        <dbReference type="ARBA" id="ARBA00022857"/>
    </source>
</evidence>
<feature type="binding site" evidence="12">
    <location>
        <begin position="383"/>
        <end position="386"/>
    </location>
    <ligand>
        <name>FAD</name>
        <dbReference type="ChEBI" id="CHEBI:57692"/>
    </ligand>
</feature>
<feature type="compositionally biased region" description="Low complexity" evidence="13">
    <location>
        <begin position="202"/>
        <end position="219"/>
    </location>
</feature>
<dbReference type="FunFam" id="3.40.50.80:FF:000001">
    <property type="entry name" value="NADPH--cytochrome P450 reductase 1"/>
    <property type="match status" value="1"/>
</dbReference>
<evidence type="ECO:0000313" key="17">
    <source>
        <dbReference type="Proteomes" id="UP001304300"/>
    </source>
</evidence>
<keyword evidence="8" id="KW-0249">Electron transport</keyword>
<evidence type="ECO:0000256" key="6">
    <source>
        <dbReference type="ARBA" id="ARBA00022827"/>
    </source>
</evidence>
<feature type="binding site" evidence="12">
    <location>
        <position position="407"/>
    </location>
    <ligand>
        <name>FAD</name>
        <dbReference type="ChEBI" id="CHEBI:57692"/>
    </ligand>
</feature>
<dbReference type="EC" id="1.8.1.2" evidence="1"/>
<dbReference type="InterPro" id="IPR001709">
    <property type="entry name" value="Flavoprot_Pyr_Nucl_cyt_Rdtase"/>
</dbReference>
<dbReference type="CDD" id="cd06199">
    <property type="entry name" value="SiR"/>
    <property type="match status" value="1"/>
</dbReference>
<evidence type="ECO:0000256" key="13">
    <source>
        <dbReference type="SAM" id="MobiDB-lite"/>
    </source>
</evidence>
<keyword evidence="4" id="KW-0285">Flavoprotein</keyword>
<keyword evidence="5 12" id="KW-0288">FMN</keyword>
<dbReference type="GO" id="GO:0050660">
    <property type="term" value="F:flavin adenine dinucleotide binding"/>
    <property type="evidence" value="ECO:0007669"/>
    <property type="project" value="InterPro"/>
</dbReference>
<feature type="binding site" evidence="12">
    <location>
        <begin position="106"/>
        <end position="109"/>
    </location>
    <ligand>
        <name>FMN</name>
        <dbReference type="ChEBI" id="CHEBI:58210"/>
    </ligand>
</feature>
<evidence type="ECO:0000313" key="16">
    <source>
        <dbReference type="EMBL" id="WOO39911.1"/>
    </source>
</evidence>
<keyword evidence="2" id="KW-0813">Transport</keyword>
<evidence type="ECO:0000256" key="8">
    <source>
        <dbReference type="ARBA" id="ARBA00022982"/>
    </source>
</evidence>
<evidence type="ECO:0000259" key="14">
    <source>
        <dbReference type="PROSITE" id="PS50902"/>
    </source>
</evidence>
<dbReference type="InterPro" id="IPR010199">
    <property type="entry name" value="CysJ"/>
</dbReference>
<feature type="binding site" evidence="12">
    <location>
        <begin position="521"/>
        <end position="525"/>
    </location>
    <ligand>
        <name>NADP(+)</name>
        <dbReference type="ChEBI" id="CHEBI:58349"/>
    </ligand>
</feature>
<dbReference type="InterPro" id="IPR023173">
    <property type="entry name" value="NADPH_Cyt_P450_Rdtase_alpha"/>
</dbReference>
<feature type="domain" description="FAD-binding FR-type" evidence="15">
    <location>
        <begin position="228"/>
        <end position="444"/>
    </location>
</feature>
<feature type="binding site" evidence="12">
    <location>
        <begin position="515"/>
        <end position="516"/>
    </location>
    <ligand>
        <name>NADP(+)</name>
        <dbReference type="ChEBI" id="CHEBI:58349"/>
    </ligand>
</feature>
<dbReference type="InterPro" id="IPR017927">
    <property type="entry name" value="FAD-bd_FR_type"/>
</dbReference>
<dbReference type="SUPFAM" id="SSF52343">
    <property type="entry name" value="Ferredoxin reductase-like, C-terminal NADP-linked domain"/>
    <property type="match status" value="1"/>
</dbReference>
<dbReference type="EMBL" id="CP136920">
    <property type="protein sequence ID" value="WOO39911.1"/>
    <property type="molecule type" value="Genomic_DNA"/>
</dbReference>
<reference evidence="16 17" key="1">
    <citation type="submission" date="2023-10" db="EMBL/GenBank/DDBJ databases">
        <title>Rubellicoccus peritrichatus gen. nov., sp. nov., isolated from an algae of coral reef tank.</title>
        <authorList>
            <person name="Luo J."/>
        </authorList>
    </citation>
    <scope>NUCLEOTIDE SEQUENCE [LARGE SCALE GENOMIC DNA]</scope>
    <source>
        <strain evidence="16 17">CR14</strain>
    </source>
</reference>
<feature type="region of interest" description="Disordered" evidence="13">
    <location>
        <begin position="194"/>
        <end position="228"/>
    </location>
</feature>
<dbReference type="InterPro" id="IPR029039">
    <property type="entry name" value="Flavoprotein-like_sf"/>
</dbReference>
<comment type="cofactor">
    <cofactor evidence="12">
        <name>FMN</name>
        <dbReference type="ChEBI" id="CHEBI:58210"/>
    </cofactor>
    <text evidence="12">Binds 1 FMN per subunit.</text>
</comment>
<dbReference type="Pfam" id="PF00175">
    <property type="entry name" value="NAD_binding_1"/>
    <property type="match status" value="1"/>
</dbReference>
<dbReference type="RefSeq" id="WP_317831960.1">
    <property type="nucleotide sequence ID" value="NZ_CP136920.1"/>
</dbReference>
<dbReference type="PIRSF" id="PIRSF000207">
    <property type="entry name" value="SiR-FP_CysJ"/>
    <property type="match status" value="1"/>
</dbReference>
<dbReference type="PROSITE" id="PS50902">
    <property type="entry name" value="FLAVODOXIN_LIKE"/>
    <property type="match status" value="1"/>
</dbReference>
<dbReference type="KEGG" id="puo:RZN69_14895"/>
<feature type="binding site" evidence="12">
    <location>
        <position position="595"/>
    </location>
    <ligand>
        <name>FAD</name>
        <dbReference type="ChEBI" id="CHEBI:57692"/>
    </ligand>
</feature>
<keyword evidence="10" id="KW-0198">Cysteine biosynthesis</keyword>
<protein>
    <recommendedName>
        <fullName evidence="1">assimilatory sulfite reductase (NADPH)</fullName>
        <ecNumber evidence="1">1.8.1.2</ecNumber>
    </recommendedName>
</protein>
<dbReference type="Gene3D" id="1.20.990.10">
    <property type="entry name" value="NADPH-cytochrome p450 Reductase, Chain A, domain 3"/>
    <property type="match status" value="1"/>
</dbReference>
<evidence type="ECO:0000256" key="10">
    <source>
        <dbReference type="ARBA" id="ARBA00023192"/>
    </source>
</evidence>
<keyword evidence="7 12" id="KW-0521">NADP</keyword>
<keyword evidence="3" id="KW-0028">Amino-acid biosynthesis</keyword>
<dbReference type="Gene3D" id="2.40.30.10">
    <property type="entry name" value="Translation factors"/>
    <property type="match status" value="1"/>
</dbReference>
<name>A0AAQ3L6E3_9BACT</name>
<dbReference type="InterPro" id="IPR039261">
    <property type="entry name" value="FNR_nucleotide-bd"/>
</dbReference>
<evidence type="ECO:0000256" key="5">
    <source>
        <dbReference type="ARBA" id="ARBA00022643"/>
    </source>
</evidence>
<organism evidence="16 17">
    <name type="scientific">Rubellicoccus peritrichatus</name>
    <dbReference type="NCBI Taxonomy" id="3080537"/>
    <lineage>
        <taxon>Bacteria</taxon>
        <taxon>Pseudomonadati</taxon>
        <taxon>Verrucomicrobiota</taxon>
        <taxon>Opitutia</taxon>
        <taxon>Puniceicoccales</taxon>
        <taxon>Cerasicoccaceae</taxon>
        <taxon>Rubellicoccus</taxon>
    </lineage>
</organism>
<feature type="binding site" evidence="12">
    <location>
        <begin position="401"/>
        <end position="403"/>
    </location>
    <ligand>
        <name>FAD</name>
        <dbReference type="ChEBI" id="CHEBI:57692"/>
    </ligand>
</feature>
<dbReference type="Proteomes" id="UP001304300">
    <property type="component" value="Chromosome"/>
</dbReference>
<dbReference type="PROSITE" id="PS51384">
    <property type="entry name" value="FAD_FR"/>
    <property type="match status" value="1"/>
</dbReference>
<dbReference type="GO" id="GO:0005829">
    <property type="term" value="C:cytosol"/>
    <property type="evidence" value="ECO:0007669"/>
    <property type="project" value="TreeGrafter"/>
</dbReference>
<dbReference type="InterPro" id="IPR003097">
    <property type="entry name" value="CysJ-like_FAD-binding"/>
</dbReference>
<evidence type="ECO:0000256" key="2">
    <source>
        <dbReference type="ARBA" id="ARBA00022448"/>
    </source>
</evidence>
<dbReference type="GO" id="GO:0019344">
    <property type="term" value="P:cysteine biosynthetic process"/>
    <property type="evidence" value="ECO:0007669"/>
    <property type="project" value="UniProtKB-KW"/>
</dbReference>
<feature type="binding site" evidence="12">
    <location>
        <begin position="416"/>
        <end position="419"/>
    </location>
    <ligand>
        <name>FAD</name>
        <dbReference type="ChEBI" id="CHEBI:57692"/>
    </ligand>
</feature>
<dbReference type="NCBIfam" id="NF004859">
    <property type="entry name" value="PRK06214.1"/>
    <property type="match status" value="1"/>
</dbReference>
<keyword evidence="6 12" id="KW-0274">FAD</keyword>
<dbReference type="InterPro" id="IPR001433">
    <property type="entry name" value="OxRdtase_FAD/NAD-bd"/>
</dbReference>
<proteinExistence type="predicted"/>
<dbReference type="InterPro" id="IPR001094">
    <property type="entry name" value="Flavdoxin-like"/>
</dbReference>
<dbReference type="Gene3D" id="3.40.50.80">
    <property type="entry name" value="Nucleotide-binding domain of ferredoxin-NADP reductase (FNR) module"/>
    <property type="match status" value="1"/>
</dbReference>
<feature type="domain" description="Flavodoxin-like" evidence="14">
    <location>
        <begin position="53"/>
        <end position="191"/>
    </location>
</feature>
<dbReference type="GO" id="GO:0010181">
    <property type="term" value="F:FMN binding"/>
    <property type="evidence" value="ECO:0007669"/>
    <property type="project" value="InterPro"/>
</dbReference>
<keyword evidence="9 16" id="KW-0560">Oxidoreductase</keyword>
<comment type="cofactor">
    <cofactor evidence="12">
        <name>FAD</name>
        <dbReference type="ChEBI" id="CHEBI:57692"/>
    </cofactor>
    <text evidence="12">Binds 1 FAD per subunit.</text>
</comment>
<evidence type="ECO:0000259" key="15">
    <source>
        <dbReference type="PROSITE" id="PS51384"/>
    </source>
</evidence>
<comment type="catalytic activity">
    <reaction evidence="11">
        <text>hydrogen sulfide + 3 NADP(+) + 3 H2O = sulfite + 3 NADPH + 4 H(+)</text>
        <dbReference type="Rhea" id="RHEA:13801"/>
        <dbReference type="ChEBI" id="CHEBI:15377"/>
        <dbReference type="ChEBI" id="CHEBI:15378"/>
        <dbReference type="ChEBI" id="CHEBI:17359"/>
        <dbReference type="ChEBI" id="CHEBI:29919"/>
        <dbReference type="ChEBI" id="CHEBI:57783"/>
        <dbReference type="ChEBI" id="CHEBI:58349"/>
        <dbReference type="EC" id="1.8.1.2"/>
    </reaction>
</comment>
<evidence type="ECO:0000256" key="3">
    <source>
        <dbReference type="ARBA" id="ARBA00022605"/>
    </source>
</evidence>
<dbReference type="SUPFAM" id="SSF63380">
    <property type="entry name" value="Riboflavin synthase domain-like"/>
    <property type="match status" value="1"/>
</dbReference>
<dbReference type="AlphaFoldDB" id="A0AAQ3L6E3"/>
<dbReference type="SUPFAM" id="SSF52218">
    <property type="entry name" value="Flavoproteins"/>
    <property type="match status" value="1"/>
</dbReference>
<dbReference type="PRINTS" id="PR00369">
    <property type="entry name" value="FLAVODOXIN"/>
</dbReference>
<dbReference type="Gene3D" id="3.40.50.360">
    <property type="match status" value="1"/>
</dbReference>
<dbReference type="PANTHER" id="PTHR19384:SF128">
    <property type="entry name" value="NADPH OXIDOREDUCTASE A"/>
    <property type="match status" value="1"/>
</dbReference>
<dbReference type="GO" id="GO:0004783">
    <property type="term" value="F:sulfite reductase (NADPH) activity"/>
    <property type="evidence" value="ECO:0007669"/>
    <property type="project" value="UniProtKB-EC"/>
</dbReference>
<dbReference type="PRINTS" id="PR00371">
    <property type="entry name" value="FPNCR"/>
</dbReference>
<dbReference type="PANTHER" id="PTHR19384">
    <property type="entry name" value="NITRIC OXIDE SYNTHASE-RELATED"/>
    <property type="match status" value="1"/>
</dbReference>
<gene>
    <name evidence="16" type="ORF">RZN69_14895</name>
</gene>
<evidence type="ECO:0000256" key="12">
    <source>
        <dbReference type="PIRSR" id="PIRSR000207-1"/>
    </source>
</evidence>
<feature type="binding site" evidence="12">
    <location>
        <begin position="59"/>
        <end position="64"/>
    </location>
    <ligand>
        <name>FMN</name>
        <dbReference type="ChEBI" id="CHEBI:58210"/>
    </ligand>
</feature>
<accession>A0AAQ3L6E3</accession>
<evidence type="ECO:0000256" key="4">
    <source>
        <dbReference type="ARBA" id="ARBA00022630"/>
    </source>
</evidence>
<sequence length="595" mass="65035">MLAHNPPSTSVPFIPDNAPFSEEQRAWLNGFLAGLYSTSGTSAPVEEKPATPLSILFGSQTGNAESLAKKTAKEANAKGFVAEVFDMEDYPQDRLKSDKNLLIITSTYGEGEPPDNAEALHSLLLSDEAPRLEGARFSVLGLGDSNYPDFNKCAKEFDKRLEELGAERVTEAVHCDTDFDDDYASWLEASLGSLSTGDNSGTSTAPATTTSTPSETTETNDGPIYGRKNPFPATLKSNFNLNKEGSAKETRHVEIVLEGSDLEYEAGDALAVKPHNCSTLVDEILEATGFSGEEKVTGSDDSEVTLKEALTSHYDICALNKLFLANYASFADHPTLNEMLANGNGHIDGYLTGRHIIDPLSDFPAKFPSAEDLVGMLKKLAPRLYSISSSPKAHPGEVHLTVGAVRYETHGRARKGVCSTFLADLSEGDTVSVYVQPNKHFRPPADSALPMIMVGPGTGIAPFRAFLEERNASGASGKNWLFFGDQKSEFDFLYADQLAALENESVLHRLDTAFSRDTDQKVYVQDRMRENAEELFQWLEEGGHFYVCGDASRMAKDVDRALHEIVETVGKKSSEEAVAYIDQLKSDKRYLRDVY</sequence>
<evidence type="ECO:0000256" key="11">
    <source>
        <dbReference type="ARBA" id="ARBA00052219"/>
    </source>
</evidence>
<feature type="binding site" evidence="12">
    <location>
        <position position="557"/>
    </location>
    <ligand>
        <name>NADP(+)</name>
        <dbReference type="ChEBI" id="CHEBI:58349"/>
    </ligand>
</feature>
<dbReference type="Pfam" id="PF00667">
    <property type="entry name" value="FAD_binding_1"/>
    <property type="match status" value="1"/>
</dbReference>